<organism evidence="3 4">
    <name type="scientific">Sphaerisporangium aureirubrum</name>
    <dbReference type="NCBI Taxonomy" id="1544736"/>
    <lineage>
        <taxon>Bacteria</taxon>
        <taxon>Bacillati</taxon>
        <taxon>Actinomycetota</taxon>
        <taxon>Actinomycetes</taxon>
        <taxon>Streptosporangiales</taxon>
        <taxon>Streptosporangiaceae</taxon>
        <taxon>Sphaerisporangium</taxon>
    </lineage>
</organism>
<dbReference type="Proteomes" id="UP001596137">
    <property type="component" value="Unassembled WGS sequence"/>
</dbReference>
<sequence length="159" mass="16648">MPADTEPFGTKPAEPFGATRAGPSGPAAGGGSGARSAPEGRGRTRISDRVLEGIAARAAAEVDEAGRAARRVLGVTIGHDAPGATPRVTGHVDGKLATLHVHLSVAYPSPVRQVTRRVRDHVTSRVHDLTGLDVRQIDIDVDRLLPGPEPALRDEEVRP</sequence>
<accession>A0ABW1NEW0</accession>
<dbReference type="InterPro" id="IPR005531">
    <property type="entry name" value="Asp23"/>
</dbReference>
<evidence type="ECO:0000256" key="2">
    <source>
        <dbReference type="SAM" id="MobiDB-lite"/>
    </source>
</evidence>
<proteinExistence type="inferred from homology"/>
<dbReference type="EMBL" id="JBHSRF010000012">
    <property type="protein sequence ID" value="MFC6081838.1"/>
    <property type="molecule type" value="Genomic_DNA"/>
</dbReference>
<name>A0ABW1NEW0_9ACTN</name>
<keyword evidence="4" id="KW-1185">Reference proteome</keyword>
<feature type="compositionally biased region" description="Low complexity" evidence="2">
    <location>
        <begin position="17"/>
        <end position="26"/>
    </location>
</feature>
<reference evidence="4" key="1">
    <citation type="journal article" date="2019" name="Int. J. Syst. Evol. Microbiol.">
        <title>The Global Catalogue of Microorganisms (GCM) 10K type strain sequencing project: providing services to taxonomists for standard genome sequencing and annotation.</title>
        <authorList>
            <consortium name="The Broad Institute Genomics Platform"/>
            <consortium name="The Broad Institute Genome Sequencing Center for Infectious Disease"/>
            <person name="Wu L."/>
            <person name="Ma J."/>
        </authorList>
    </citation>
    <scope>NUCLEOTIDE SEQUENCE [LARGE SCALE GENOMIC DNA]</scope>
    <source>
        <strain evidence="4">JCM 30346</strain>
    </source>
</reference>
<gene>
    <name evidence="3" type="ORF">ACFP1K_11780</name>
</gene>
<evidence type="ECO:0000313" key="3">
    <source>
        <dbReference type="EMBL" id="MFC6081838.1"/>
    </source>
</evidence>
<comment type="caution">
    <text evidence="3">The sequence shown here is derived from an EMBL/GenBank/DDBJ whole genome shotgun (WGS) entry which is preliminary data.</text>
</comment>
<evidence type="ECO:0000256" key="1">
    <source>
        <dbReference type="ARBA" id="ARBA00005721"/>
    </source>
</evidence>
<feature type="region of interest" description="Disordered" evidence="2">
    <location>
        <begin position="1"/>
        <end position="46"/>
    </location>
</feature>
<protein>
    <submittedName>
        <fullName evidence="3">Asp23/Gls24 family envelope stress response protein</fullName>
    </submittedName>
</protein>
<dbReference type="Pfam" id="PF03780">
    <property type="entry name" value="Asp23"/>
    <property type="match status" value="1"/>
</dbReference>
<evidence type="ECO:0000313" key="4">
    <source>
        <dbReference type="Proteomes" id="UP001596137"/>
    </source>
</evidence>
<comment type="similarity">
    <text evidence="1">Belongs to the asp23 family.</text>
</comment>
<dbReference type="RefSeq" id="WP_380750607.1">
    <property type="nucleotide sequence ID" value="NZ_JBHSRF010000012.1"/>
</dbReference>